<reference evidence="1 2" key="1">
    <citation type="journal article" date="2024" name="BMC Genomics">
        <title>De novo assembly and annotation of Popillia japonica's genome with initial clues to its potential as an invasive pest.</title>
        <authorList>
            <person name="Cucini C."/>
            <person name="Boschi S."/>
            <person name="Funari R."/>
            <person name="Cardaioli E."/>
            <person name="Iannotti N."/>
            <person name="Marturano G."/>
            <person name="Paoli F."/>
            <person name="Bruttini M."/>
            <person name="Carapelli A."/>
            <person name="Frati F."/>
            <person name="Nardi F."/>
        </authorList>
    </citation>
    <scope>NUCLEOTIDE SEQUENCE [LARGE SCALE GENOMIC DNA]</scope>
    <source>
        <strain evidence="1">DMR45628</strain>
    </source>
</reference>
<organism evidence="1 2">
    <name type="scientific">Popillia japonica</name>
    <name type="common">Japanese beetle</name>
    <dbReference type="NCBI Taxonomy" id="7064"/>
    <lineage>
        <taxon>Eukaryota</taxon>
        <taxon>Metazoa</taxon>
        <taxon>Ecdysozoa</taxon>
        <taxon>Arthropoda</taxon>
        <taxon>Hexapoda</taxon>
        <taxon>Insecta</taxon>
        <taxon>Pterygota</taxon>
        <taxon>Neoptera</taxon>
        <taxon>Endopterygota</taxon>
        <taxon>Coleoptera</taxon>
        <taxon>Polyphaga</taxon>
        <taxon>Scarabaeiformia</taxon>
        <taxon>Scarabaeidae</taxon>
        <taxon>Rutelinae</taxon>
        <taxon>Popillia</taxon>
    </lineage>
</organism>
<protein>
    <submittedName>
        <fullName evidence="1">Uncharacterized protein</fullName>
    </submittedName>
</protein>
<accession>A0AAW1KQ57</accession>
<sequence>MVCKWLLFNARIHLTQVEIVFPIVGHYIATDRMFGNIEKVVKKISKGKNLNAYYKYYKRTRHSFKNGRRLQCSRLANVIKSPASWHFKFQPAKRCILTKGADGGILVSGAPFYCNHIGIGKGIWKKGEHLELMVPKELELGVSLKTDIIKSISSLLASHYGSAWKEDESLCYLTTLFENNDK</sequence>
<proteinExistence type="predicted"/>
<evidence type="ECO:0000313" key="1">
    <source>
        <dbReference type="EMBL" id="KAK9722113.1"/>
    </source>
</evidence>
<keyword evidence="2" id="KW-1185">Reference proteome</keyword>
<gene>
    <name evidence="1" type="ORF">QE152_g19809</name>
</gene>
<comment type="caution">
    <text evidence="1">The sequence shown here is derived from an EMBL/GenBank/DDBJ whole genome shotgun (WGS) entry which is preliminary data.</text>
</comment>
<evidence type="ECO:0000313" key="2">
    <source>
        <dbReference type="Proteomes" id="UP001458880"/>
    </source>
</evidence>
<dbReference type="EMBL" id="JASPKY010000191">
    <property type="protein sequence ID" value="KAK9722113.1"/>
    <property type="molecule type" value="Genomic_DNA"/>
</dbReference>
<name>A0AAW1KQ57_POPJA</name>
<dbReference type="Proteomes" id="UP001458880">
    <property type="component" value="Unassembled WGS sequence"/>
</dbReference>
<dbReference type="AlphaFoldDB" id="A0AAW1KQ57"/>